<evidence type="ECO:0000313" key="2">
    <source>
        <dbReference type="Proteomes" id="UP000821845"/>
    </source>
</evidence>
<sequence length="107" mass="11771">MIRAGRMPGLPKEYDKVIIRPQGGLNIARTPAPLLTSATLAAAGLNKEDTNEDILSPNTQQNIIVASSPSPKRTQRYKQNRSNNSPLTTNPTTSTLTPRHRTKRPKE</sequence>
<comment type="caution">
    <text evidence="1">The sequence shown here is derived from an EMBL/GenBank/DDBJ whole genome shotgun (WGS) entry which is preliminary data.</text>
</comment>
<keyword evidence="2" id="KW-1185">Reference proteome</keyword>
<name>A0ACB7T5P1_HYAAI</name>
<accession>A0ACB7T5P1</accession>
<gene>
    <name evidence="1" type="ORF">HPB50_017992</name>
</gene>
<organism evidence="1 2">
    <name type="scientific">Hyalomma asiaticum</name>
    <name type="common">Tick</name>
    <dbReference type="NCBI Taxonomy" id="266040"/>
    <lineage>
        <taxon>Eukaryota</taxon>
        <taxon>Metazoa</taxon>
        <taxon>Ecdysozoa</taxon>
        <taxon>Arthropoda</taxon>
        <taxon>Chelicerata</taxon>
        <taxon>Arachnida</taxon>
        <taxon>Acari</taxon>
        <taxon>Parasitiformes</taxon>
        <taxon>Ixodida</taxon>
        <taxon>Ixodoidea</taxon>
        <taxon>Ixodidae</taxon>
        <taxon>Hyalomminae</taxon>
        <taxon>Hyalomma</taxon>
    </lineage>
</organism>
<reference evidence="1" key="1">
    <citation type="submission" date="2020-05" db="EMBL/GenBank/DDBJ databases">
        <title>Large-scale comparative analyses of tick genomes elucidate their genetic diversity and vector capacities.</title>
        <authorList>
            <person name="Jia N."/>
            <person name="Wang J."/>
            <person name="Shi W."/>
            <person name="Du L."/>
            <person name="Sun Y."/>
            <person name="Zhan W."/>
            <person name="Jiang J."/>
            <person name="Wang Q."/>
            <person name="Zhang B."/>
            <person name="Ji P."/>
            <person name="Sakyi L.B."/>
            <person name="Cui X."/>
            <person name="Yuan T."/>
            <person name="Jiang B."/>
            <person name="Yang W."/>
            <person name="Lam T.T.-Y."/>
            <person name="Chang Q."/>
            <person name="Ding S."/>
            <person name="Wang X."/>
            <person name="Zhu J."/>
            <person name="Ruan X."/>
            <person name="Zhao L."/>
            <person name="Wei J."/>
            <person name="Que T."/>
            <person name="Du C."/>
            <person name="Cheng J."/>
            <person name="Dai P."/>
            <person name="Han X."/>
            <person name="Huang E."/>
            <person name="Gao Y."/>
            <person name="Liu J."/>
            <person name="Shao H."/>
            <person name="Ye R."/>
            <person name="Li L."/>
            <person name="Wei W."/>
            <person name="Wang X."/>
            <person name="Wang C."/>
            <person name="Yang T."/>
            <person name="Huo Q."/>
            <person name="Li W."/>
            <person name="Guo W."/>
            <person name="Chen H."/>
            <person name="Zhou L."/>
            <person name="Ni X."/>
            <person name="Tian J."/>
            <person name="Zhou Y."/>
            <person name="Sheng Y."/>
            <person name="Liu T."/>
            <person name="Pan Y."/>
            <person name="Xia L."/>
            <person name="Li J."/>
            <person name="Zhao F."/>
            <person name="Cao W."/>
        </authorList>
    </citation>
    <scope>NUCLEOTIDE SEQUENCE</scope>
    <source>
        <strain evidence="1">Hyas-2018</strain>
    </source>
</reference>
<protein>
    <submittedName>
        <fullName evidence="1">Uncharacterized protein</fullName>
    </submittedName>
</protein>
<evidence type="ECO:0000313" key="1">
    <source>
        <dbReference type="EMBL" id="KAH6941436.1"/>
    </source>
</evidence>
<dbReference type="Proteomes" id="UP000821845">
    <property type="component" value="Chromosome 11"/>
</dbReference>
<proteinExistence type="predicted"/>
<dbReference type="EMBL" id="CM023491">
    <property type="protein sequence ID" value="KAH6941436.1"/>
    <property type="molecule type" value="Genomic_DNA"/>
</dbReference>